<feature type="transmembrane region" description="Helical" evidence="6">
    <location>
        <begin position="62"/>
        <end position="84"/>
    </location>
</feature>
<feature type="transmembrane region" description="Helical" evidence="6">
    <location>
        <begin position="290"/>
        <end position="309"/>
    </location>
</feature>
<sequence>MVEYDPQERELVKTLDKKIIPFLAVLYLCVLLDRSVQLHTRITNPATKAGLAQDMNLSDSDFSWSLIAFALGSILAALPATLIFRIVGPSRWFAVASMSGLITHYLSRADGILGLSGWQWVFVVQGVLGIVMGAVTWMMLPDFPETCHFLQPADRVLAASRGRDGADDDTSLLTTGITKKTRVPIFRFHMIQLIDSVKDVRVWLLALAYFLVSTALDCLITLSPEVVVTSFEINLSQLRNATGNQLDIIIGDNNDGSIPAILLSTAPYLLASLIAYTVSCHSDFTGERAMHASIPLVASGVGFVCMAILPPKYPGAGPARYFMGLLPAIGGLMIAMPCILSYAMEKSQGDTHRATTAVITVIFGNSLGIALAGRPDLFQESDAPTYPIACTISALATGVAAALIMLVRWLNNKEEGSAWGKAPGLRRLLNDVDEAKAWDVELTNLDFLKTEGNYHTEMDSPAPCNRWSEDQEFESL</sequence>
<evidence type="ECO:0000256" key="6">
    <source>
        <dbReference type="SAM" id="Phobius"/>
    </source>
</evidence>
<comment type="subcellular location">
    <subcellularLocation>
        <location evidence="1">Membrane</location>
        <topology evidence="1">Multi-pass membrane protein</topology>
    </subcellularLocation>
</comment>
<dbReference type="Proteomes" id="UP001648503">
    <property type="component" value="Unassembled WGS sequence"/>
</dbReference>
<evidence type="ECO:0000256" key="3">
    <source>
        <dbReference type="ARBA" id="ARBA00022692"/>
    </source>
</evidence>
<evidence type="ECO:0000313" key="7">
    <source>
        <dbReference type="EMBL" id="KAH6600608.1"/>
    </source>
</evidence>
<feature type="transmembrane region" description="Helical" evidence="6">
    <location>
        <begin position="354"/>
        <end position="373"/>
    </location>
</feature>
<evidence type="ECO:0000256" key="4">
    <source>
        <dbReference type="ARBA" id="ARBA00022989"/>
    </source>
</evidence>
<proteinExistence type="predicted"/>
<keyword evidence="5 6" id="KW-0472">Membrane</keyword>
<organism evidence="7 8">
    <name type="scientific">Batrachochytrium salamandrivorans</name>
    <dbReference type="NCBI Taxonomy" id="1357716"/>
    <lineage>
        <taxon>Eukaryota</taxon>
        <taxon>Fungi</taxon>
        <taxon>Fungi incertae sedis</taxon>
        <taxon>Chytridiomycota</taxon>
        <taxon>Chytridiomycota incertae sedis</taxon>
        <taxon>Chytridiomycetes</taxon>
        <taxon>Rhizophydiales</taxon>
        <taxon>Rhizophydiales incertae sedis</taxon>
        <taxon>Batrachochytrium</taxon>
    </lineage>
</organism>
<dbReference type="Gene3D" id="1.20.1250.20">
    <property type="entry name" value="MFS general substrate transporter like domains"/>
    <property type="match status" value="2"/>
</dbReference>
<evidence type="ECO:0000313" key="8">
    <source>
        <dbReference type="Proteomes" id="UP001648503"/>
    </source>
</evidence>
<dbReference type="InterPro" id="IPR036259">
    <property type="entry name" value="MFS_trans_sf"/>
</dbReference>
<feature type="transmembrane region" description="Helical" evidence="6">
    <location>
        <begin position="321"/>
        <end position="342"/>
    </location>
</feature>
<accession>A0ABQ8FPX5</accession>
<keyword evidence="4 6" id="KW-1133">Transmembrane helix</keyword>
<feature type="transmembrane region" description="Helical" evidence="6">
    <location>
        <begin position="385"/>
        <end position="407"/>
    </location>
</feature>
<dbReference type="SUPFAM" id="SSF103473">
    <property type="entry name" value="MFS general substrate transporter"/>
    <property type="match status" value="1"/>
</dbReference>
<keyword evidence="2" id="KW-0813">Transport</keyword>
<dbReference type="EMBL" id="JAFCIX010000030">
    <property type="protein sequence ID" value="KAH6600608.1"/>
    <property type="molecule type" value="Genomic_DNA"/>
</dbReference>
<comment type="caution">
    <text evidence="7">The sequence shown here is derived from an EMBL/GenBank/DDBJ whole genome shotgun (WGS) entry which is preliminary data.</text>
</comment>
<gene>
    <name evidence="7" type="ORF">BASA50_002173</name>
</gene>
<reference evidence="7 8" key="1">
    <citation type="submission" date="2021-02" db="EMBL/GenBank/DDBJ databases">
        <title>Variation within the Batrachochytrium salamandrivorans European outbreak.</title>
        <authorList>
            <person name="Kelly M."/>
            <person name="Pasmans F."/>
            <person name="Shea T.P."/>
            <person name="Munoz J.F."/>
            <person name="Carranza S."/>
            <person name="Cuomo C.A."/>
            <person name="Martel A."/>
        </authorList>
    </citation>
    <scope>NUCLEOTIDE SEQUENCE [LARGE SCALE GENOMIC DNA]</scope>
    <source>
        <strain evidence="7 8">AMFP18/2</strain>
    </source>
</reference>
<dbReference type="InterPro" id="IPR011701">
    <property type="entry name" value="MFS"/>
</dbReference>
<feature type="transmembrane region" description="Helical" evidence="6">
    <location>
        <begin position="258"/>
        <end position="278"/>
    </location>
</feature>
<evidence type="ECO:0000256" key="1">
    <source>
        <dbReference type="ARBA" id="ARBA00004141"/>
    </source>
</evidence>
<name>A0ABQ8FPX5_9FUNG</name>
<evidence type="ECO:0000256" key="2">
    <source>
        <dbReference type="ARBA" id="ARBA00022448"/>
    </source>
</evidence>
<feature type="transmembrane region" description="Helical" evidence="6">
    <location>
        <begin position="119"/>
        <end position="140"/>
    </location>
</feature>
<evidence type="ECO:0008006" key="9">
    <source>
        <dbReference type="Google" id="ProtNLM"/>
    </source>
</evidence>
<dbReference type="PANTHER" id="PTHR43791">
    <property type="entry name" value="PERMEASE-RELATED"/>
    <property type="match status" value="1"/>
</dbReference>
<protein>
    <recommendedName>
        <fullName evidence="9">Major facilitator superfamily (MFS) profile domain-containing protein</fullName>
    </recommendedName>
</protein>
<dbReference type="PANTHER" id="PTHR43791:SF36">
    <property type="entry name" value="TRANSPORTER, PUTATIVE (AFU_ORTHOLOGUE AFUA_6G08340)-RELATED"/>
    <property type="match status" value="1"/>
</dbReference>
<feature type="transmembrane region" description="Helical" evidence="6">
    <location>
        <begin position="202"/>
        <end position="222"/>
    </location>
</feature>
<keyword evidence="8" id="KW-1185">Reference proteome</keyword>
<dbReference type="Pfam" id="PF07690">
    <property type="entry name" value="MFS_1"/>
    <property type="match status" value="1"/>
</dbReference>
<keyword evidence="3 6" id="KW-0812">Transmembrane</keyword>
<evidence type="ECO:0000256" key="5">
    <source>
        <dbReference type="ARBA" id="ARBA00023136"/>
    </source>
</evidence>